<accession>A0A7M7INT2</accession>
<feature type="compositionally biased region" description="Low complexity" evidence="1">
    <location>
        <begin position="631"/>
        <end position="646"/>
    </location>
</feature>
<dbReference type="EnsemblMetazoa" id="XM_031922681">
    <property type="protein sequence ID" value="XP_031778541"/>
    <property type="gene ID" value="LOC100678843"/>
</dbReference>
<keyword evidence="3" id="KW-1185">Reference proteome</keyword>
<feature type="compositionally biased region" description="Basic and acidic residues" evidence="1">
    <location>
        <begin position="478"/>
        <end position="496"/>
    </location>
</feature>
<dbReference type="Proteomes" id="UP000002358">
    <property type="component" value="Chromosome 2"/>
</dbReference>
<feature type="compositionally biased region" description="Low complexity" evidence="1">
    <location>
        <begin position="420"/>
        <end position="454"/>
    </location>
</feature>
<name>A0A7M7INT2_NASVI</name>
<protein>
    <recommendedName>
        <fullName evidence="4">Nucleolar protein 4</fullName>
    </recommendedName>
</protein>
<dbReference type="KEGG" id="nvi:100678843"/>
<dbReference type="AlphaFoldDB" id="A0A7M7INT2"/>
<dbReference type="RefSeq" id="XP_031778541.1">
    <property type="nucleotide sequence ID" value="XM_031922681.2"/>
</dbReference>
<feature type="compositionally biased region" description="Polar residues" evidence="1">
    <location>
        <begin position="537"/>
        <end position="553"/>
    </location>
</feature>
<evidence type="ECO:0000313" key="3">
    <source>
        <dbReference type="Proteomes" id="UP000002358"/>
    </source>
</evidence>
<feature type="compositionally biased region" description="Low complexity" evidence="1">
    <location>
        <begin position="794"/>
        <end position="816"/>
    </location>
</feature>
<dbReference type="RefSeq" id="XP_016838640.1">
    <property type="nucleotide sequence ID" value="XM_016983151.2"/>
</dbReference>
<evidence type="ECO:0000256" key="1">
    <source>
        <dbReference type="SAM" id="MobiDB-lite"/>
    </source>
</evidence>
<feature type="compositionally biased region" description="Basic and acidic residues" evidence="1">
    <location>
        <begin position="505"/>
        <end position="515"/>
    </location>
</feature>
<feature type="compositionally biased region" description="Low complexity" evidence="1">
    <location>
        <begin position="181"/>
        <end position="213"/>
    </location>
</feature>
<sequence>MASATMGLRRRVQVGSSSSSSSVSPSSSSSSSGGKRTRSDNNNSPSQGNLNSLGEPAPKKSRSSSRAAALKAKELEMAKKSAITGPPHWMDPRPYASIAGLTPEAQRALIPESLPSPIAFMSTSMATFVGNAANLGKSPSVSYLDISNMTARPPNWDGADGKNPLAGLPFAPSSLTGSGAFTSTASKSSGSPTSSASEIAPSQSTTPSSTSTSGQQLPKNFPNDSMFNAYQPWVIKTYGDLAKTKTITIKKYARILRTLRGEEVNSAENSKFRFWVKSKGFHIGQPEGYEAKPADRIVGRHAVTNPGLDPPLYVPTQPPHNKALNGAEGTVPPGRVYKKVAIVENFFDIIHAVHVDLEGRPGKHAGQKRTYRTITETYAFLPREAVTRFLLGCTECQRRPRTPSPTSLAVSSPPAPASTPTPTATTPTLTTAAAAAATTSTTTATVTTETVEVANTELPPVEKPDSPKPATALTSPEGEAKESNSEKPREASHPPESESPAVEIVETKVEPKSEEESSVSATAAAPATTVSAAATTGQQCNTSTETVSYASSGCQVVNSKPKIRDEKYNPLSITNLLRKDPPVSRRPPLPIITTTYQHIPQPLTTTTTATTTAPTSCLSPPTTSHSGLAHSESISSSSPSTTTTTSVAIPKKHRILPEDHVRRSTPSPRAAVRPWSPSAETPKCAPIDYSRSIVPSAASYLKHQQAASGLAQKTVATESSEVAPKATEASTMEETAKPKTESGSDSESEADEDRGFAPAAGLIDTNLNLLATIQQLHCQVMLALTERLRPPVANSPSAATAATATSSSNGSASQDS</sequence>
<dbReference type="InParanoid" id="A0A7M7INT2"/>
<feature type="compositionally biased region" description="Polar residues" evidence="1">
    <location>
        <begin position="40"/>
        <end position="52"/>
    </location>
</feature>
<feature type="region of interest" description="Disordered" evidence="1">
    <location>
        <begin position="397"/>
        <end position="553"/>
    </location>
</feature>
<feature type="compositionally biased region" description="Low complexity" evidence="1">
    <location>
        <begin position="16"/>
        <end position="32"/>
    </location>
</feature>
<feature type="compositionally biased region" description="Low complexity" evidence="1">
    <location>
        <begin position="518"/>
        <end position="536"/>
    </location>
</feature>
<evidence type="ECO:0000313" key="2">
    <source>
        <dbReference type="EnsemblMetazoa" id="XP_016838640"/>
    </source>
</evidence>
<organism evidence="2 3">
    <name type="scientific">Nasonia vitripennis</name>
    <name type="common">Parasitic wasp</name>
    <dbReference type="NCBI Taxonomy" id="7425"/>
    <lineage>
        <taxon>Eukaryota</taxon>
        <taxon>Metazoa</taxon>
        <taxon>Ecdysozoa</taxon>
        <taxon>Arthropoda</taxon>
        <taxon>Hexapoda</taxon>
        <taxon>Insecta</taxon>
        <taxon>Pterygota</taxon>
        <taxon>Neoptera</taxon>
        <taxon>Endopterygota</taxon>
        <taxon>Hymenoptera</taxon>
        <taxon>Apocrita</taxon>
        <taxon>Proctotrupomorpha</taxon>
        <taxon>Chalcidoidea</taxon>
        <taxon>Pteromalidae</taxon>
        <taxon>Pteromalinae</taxon>
        <taxon>Nasonia</taxon>
    </lineage>
</organism>
<feature type="region of interest" description="Disordered" evidence="1">
    <location>
        <begin position="712"/>
        <end position="753"/>
    </location>
</feature>
<feature type="region of interest" description="Disordered" evidence="1">
    <location>
        <begin position="792"/>
        <end position="816"/>
    </location>
</feature>
<feature type="region of interest" description="Disordered" evidence="1">
    <location>
        <begin position="181"/>
        <end position="222"/>
    </location>
</feature>
<feature type="compositionally biased region" description="Low complexity" evidence="1">
    <location>
        <begin position="607"/>
        <end position="623"/>
    </location>
</feature>
<proteinExistence type="predicted"/>
<dbReference type="GeneID" id="100678843"/>
<evidence type="ECO:0008006" key="4">
    <source>
        <dbReference type="Google" id="ProtNLM"/>
    </source>
</evidence>
<dbReference type="OrthoDB" id="10047222at2759"/>
<feature type="region of interest" description="Disordered" evidence="1">
    <location>
        <begin position="607"/>
        <end position="686"/>
    </location>
</feature>
<dbReference type="EnsemblMetazoa" id="XM_016983151">
    <property type="protein sequence ID" value="XP_016838640"/>
    <property type="gene ID" value="LOC100678843"/>
</dbReference>
<reference evidence="2" key="1">
    <citation type="submission" date="2021-01" db="UniProtKB">
        <authorList>
            <consortium name="EnsemblMetazoa"/>
        </authorList>
    </citation>
    <scope>IDENTIFICATION</scope>
</reference>
<feature type="region of interest" description="Disordered" evidence="1">
    <location>
        <begin position="1"/>
        <end position="73"/>
    </location>
</feature>